<keyword evidence="3" id="KW-1185">Reference proteome</keyword>
<keyword evidence="1" id="KW-0472">Membrane</keyword>
<protein>
    <submittedName>
        <fullName evidence="2">Uncharacterized protein</fullName>
    </submittedName>
</protein>
<keyword evidence="1" id="KW-1133">Transmembrane helix</keyword>
<dbReference type="PATRIC" id="fig|1121353.3.peg.1818"/>
<organism evidence="2 3">
    <name type="scientific">Corynebacterium callunae DSM 20147</name>
    <dbReference type="NCBI Taxonomy" id="1121353"/>
    <lineage>
        <taxon>Bacteria</taxon>
        <taxon>Bacillati</taxon>
        <taxon>Actinomycetota</taxon>
        <taxon>Actinomycetes</taxon>
        <taxon>Mycobacteriales</taxon>
        <taxon>Corynebacteriaceae</taxon>
        <taxon>Corynebacterium</taxon>
    </lineage>
</organism>
<sequence>MSMQQYPRNPIEKRKQEVRKNSRNAVVSVAGGIGGGALLWLLTGSAGLMMLGLIIAVAGGFFFYNKVRKTINEKDHY</sequence>
<evidence type="ECO:0000313" key="3">
    <source>
        <dbReference type="Proteomes" id="UP000011760"/>
    </source>
</evidence>
<feature type="transmembrane region" description="Helical" evidence="1">
    <location>
        <begin position="46"/>
        <end position="64"/>
    </location>
</feature>
<evidence type="ECO:0000256" key="1">
    <source>
        <dbReference type="SAM" id="Phobius"/>
    </source>
</evidence>
<dbReference type="KEGG" id="ccn:H924_08920"/>
<feature type="transmembrane region" description="Helical" evidence="1">
    <location>
        <begin position="21"/>
        <end position="40"/>
    </location>
</feature>
<dbReference type="AlphaFoldDB" id="M1UV11"/>
<gene>
    <name evidence="2" type="ORF">H924_08920</name>
</gene>
<dbReference type="HOGENOM" id="CLU_193596_0_0_11"/>
<keyword evidence="1" id="KW-0812">Transmembrane</keyword>
<reference evidence="2 3" key="1">
    <citation type="submission" date="2013-02" db="EMBL/GenBank/DDBJ databases">
        <title>The complete genome sequence of Corynebacterium callunae DSM 20147.</title>
        <authorList>
            <person name="Ruckert C."/>
            <person name="Albersmeier A."/>
            <person name="Kalinowski J."/>
        </authorList>
    </citation>
    <scope>NUCLEOTIDE SEQUENCE [LARGE SCALE GENOMIC DNA]</scope>
    <source>
        <strain evidence="2 3">DSM 20147</strain>
    </source>
</reference>
<proteinExistence type="predicted"/>
<evidence type="ECO:0000313" key="2">
    <source>
        <dbReference type="EMBL" id="AGG67222.1"/>
    </source>
</evidence>
<dbReference type="EMBL" id="CP004354">
    <property type="protein sequence ID" value="AGG67222.1"/>
    <property type="molecule type" value="Genomic_DNA"/>
</dbReference>
<dbReference type="Proteomes" id="UP000011760">
    <property type="component" value="Chromosome"/>
</dbReference>
<name>M1UV11_9CORY</name>
<dbReference type="eggNOG" id="ENOG5031JSC">
    <property type="taxonomic scope" value="Bacteria"/>
</dbReference>
<accession>M1UV11</accession>
<dbReference type="STRING" id="1121353.H924_08920"/>
<dbReference type="RefSeq" id="WP_015651653.1">
    <property type="nucleotide sequence ID" value="NC_020506.1"/>
</dbReference>